<sequence length="113" mass="12147">MSPPTVDLQKGERHANLDDFLGCTFQAPVLVSFDCPCSCQSRKIQGPGRDMGPGNGELTQTSRSHRQTPQIDGEAVEAAPAALAPRSTSREMGPGSHVDVLESAEPRQAREKF</sequence>
<reference evidence="2" key="1">
    <citation type="submission" date="2023-03" db="EMBL/GenBank/DDBJ databases">
        <title>Massive genome expansion in bonnet fungi (Mycena s.s.) driven by repeated elements and novel gene families across ecological guilds.</title>
        <authorList>
            <consortium name="Lawrence Berkeley National Laboratory"/>
            <person name="Harder C.B."/>
            <person name="Miyauchi S."/>
            <person name="Viragh M."/>
            <person name="Kuo A."/>
            <person name="Thoen E."/>
            <person name="Andreopoulos B."/>
            <person name="Lu D."/>
            <person name="Skrede I."/>
            <person name="Drula E."/>
            <person name="Henrissat B."/>
            <person name="Morin E."/>
            <person name="Kohler A."/>
            <person name="Barry K."/>
            <person name="LaButti K."/>
            <person name="Morin E."/>
            <person name="Salamov A."/>
            <person name="Lipzen A."/>
            <person name="Mereny Z."/>
            <person name="Hegedus B."/>
            <person name="Baldrian P."/>
            <person name="Stursova M."/>
            <person name="Weitz H."/>
            <person name="Taylor A."/>
            <person name="Grigoriev I.V."/>
            <person name="Nagy L.G."/>
            <person name="Martin F."/>
            <person name="Kauserud H."/>
        </authorList>
    </citation>
    <scope>NUCLEOTIDE SEQUENCE</scope>
    <source>
        <strain evidence="2">CBHHK200</strain>
    </source>
</reference>
<dbReference type="Proteomes" id="UP001218188">
    <property type="component" value="Unassembled WGS sequence"/>
</dbReference>
<accession>A0AAD6WXY5</accession>
<protein>
    <submittedName>
        <fullName evidence="2">Uncharacterized protein</fullName>
    </submittedName>
</protein>
<organism evidence="2 3">
    <name type="scientific">Mycena alexandri</name>
    <dbReference type="NCBI Taxonomy" id="1745969"/>
    <lineage>
        <taxon>Eukaryota</taxon>
        <taxon>Fungi</taxon>
        <taxon>Dikarya</taxon>
        <taxon>Basidiomycota</taxon>
        <taxon>Agaricomycotina</taxon>
        <taxon>Agaricomycetes</taxon>
        <taxon>Agaricomycetidae</taxon>
        <taxon>Agaricales</taxon>
        <taxon>Marasmiineae</taxon>
        <taxon>Mycenaceae</taxon>
        <taxon>Mycena</taxon>
    </lineage>
</organism>
<evidence type="ECO:0000256" key="1">
    <source>
        <dbReference type="SAM" id="MobiDB-lite"/>
    </source>
</evidence>
<feature type="region of interest" description="Disordered" evidence="1">
    <location>
        <begin position="42"/>
        <end position="113"/>
    </location>
</feature>
<name>A0AAD6WXY5_9AGAR</name>
<evidence type="ECO:0000313" key="3">
    <source>
        <dbReference type="Proteomes" id="UP001218188"/>
    </source>
</evidence>
<feature type="compositionally biased region" description="Basic and acidic residues" evidence="1">
    <location>
        <begin position="104"/>
        <end position="113"/>
    </location>
</feature>
<gene>
    <name evidence="2" type="ORF">C8F04DRAFT_1265543</name>
</gene>
<proteinExistence type="predicted"/>
<comment type="caution">
    <text evidence="2">The sequence shown here is derived from an EMBL/GenBank/DDBJ whole genome shotgun (WGS) entry which is preliminary data.</text>
</comment>
<keyword evidence="3" id="KW-1185">Reference proteome</keyword>
<feature type="compositionally biased region" description="Polar residues" evidence="1">
    <location>
        <begin position="57"/>
        <end position="70"/>
    </location>
</feature>
<feature type="compositionally biased region" description="Low complexity" evidence="1">
    <location>
        <begin position="76"/>
        <end position="85"/>
    </location>
</feature>
<dbReference type="AlphaFoldDB" id="A0AAD6WXY5"/>
<dbReference type="EMBL" id="JARJCM010000108">
    <property type="protein sequence ID" value="KAJ7028790.1"/>
    <property type="molecule type" value="Genomic_DNA"/>
</dbReference>
<evidence type="ECO:0000313" key="2">
    <source>
        <dbReference type="EMBL" id="KAJ7028790.1"/>
    </source>
</evidence>